<dbReference type="EMBL" id="AQGU01000024">
    <property type="protein sequence ID" value="MBE0358782.1"/>
    <property type="molecule type" value="Genomic_DNA"/>
</dbReference>
<feature type="transmembrane region" description="Helical" evidence="3">
    <location>
        <begin position="20"/>
        <end position="41"/>
    </location>
</feature>
<feature type="transmembrane region" description="Helical" evidence="3">
    <location>
        <begin position="53"/>
        <end position="73"/>
    </location>
</feature>
<keyword evidence="3" id="KW-0472">Membrane</keyword>
<dbReference type="InterPro" id="IPR050469">
    <property type="entry name" value="Diguanylate_Cyclase"/>
</dbReference>
<feature type="domain" description="GGDEF" evidence="4">
    <location>
        <begin position="173"/>
        <end position="301"/>
    </location>
</feature>
<evidence type="ECO:0000259" key="4">
    <source>
        <dbReference type="PROSITE" id="PS50887"/>
    </source>
</evidence>
<sequence length="301" mass="34573">MIKTIKQILNPFNFVKMGWLNKIFTLILLVYTIAFSTYSLIYFPPLQVQSNLYGFTTDFINLMVIVFLFLMVQCSGLSKLAYLFSSAGLLFWAMGNIADVIDELVVQPYWVSVYFEDLFRTSGMLLTSYGLFKTMRFMQSIHNKLFLELTIDDLTKVSNRRYFYQHAKNISVSPYTILIIDIDHFKSINDDFGHDMGDKILKELAGKFNSLFLDQNVFSRLGGEEFGGYLPTSNMAEVANFTQQLISLAQTIHIKNNRFLTVSIGVALQKNDELLDQVMKRADLALYTAKKNGRNRVEIHS</sequence>
<dbReference type="CDD" id="cd01949">
    <property type="entry name" value="GGDEF"/>
    <property type="match status" value="1"/>
</dbReference>
<dbReference type="Proteomes" id="UP000648482">
    <property type="component" value="Unassembled WGS sequence"/>
</dbReference>
<evidence type="ECO:0000256" key="2">
    <source>
        <dbReference type="ARBA" id="ARBA00034247"/>
    </source>
</evidence>
<reference evidence="5 6" key="1">
    <citation type="submission" date="2015-06" db="EMBL/GenBank/DDBJ databases">
        <title>Genome sequence of Pseudoalteromonas aliena.</title>
        <authorList>
            <person name="Xie B.-B."/>
            <person name="Rong J.-C."/>
            <person name="Qin Q.-L."/>
            <person name="Zhang Y.-Z."/>
        </authorList>
    </citation>
    <scope>NUCLEOTIDE SEQUENCE [LARGE SCALE GENOMIC DNA]</scope>
    <source>
        <strain evidence="5 6">SW19</strain>
    </source>
</reference>
<dbReference type="Gene3D" id="3.30.70.270">
    <property type="match status" value="1"/>
</dbReference>
<dbReference type="Pfam" id="PF00990">
    <property type="entry name" value="GGDEF"/>
    <property type="match status" value="1"/>
</dbReference>
<evidence type="ECO:0000313" key="6">
    <source>
        <dbReference type="Proteomes" id="UP000648482"/>
    </source>
</evidence>
<proteinExistence type="predicted"/>
<keyword evidence="3" id="KW-1133">Transmembrane helix</keyword>
<dbReference type="NCBIfam" id="TIGR00254">
    <property type="entry name" value="GGDEF"/>
    <property type="match status" value="1"/>
</dbReference>
<dbReference type="SMART" id="SM00267">
    <property type="entry name" value="GGDEF"/>
    <property type="match status" value="1"/>
</dbReference>
<dbReference type="RefSeq" id="WP_193155139.1">
    <property type="nucleotide sequence ID" value="NZ_AQGU01000024.1"/>
</dbReference>
<evidence type="ECO:0000256" key="1">
    <source>
        <dbReference type="ARBA" id="ARBA00012528"/>
    </source>
</evidence>
<dbReference type="InterPro" id="IPR029787">
    <property type="entry name" value="Nucleotide_cyclase"/>
</dbReference>
<dbReference type="PANTHER" id="PTHR45138:SF9">
    <property type="entry name" value="DIGUANYLATE CYCLASE DGCM-RELATED"/>
    <property type="match status" value="1"/>
</dbReference>
<dbReference type="InterPro" id="IPR000160">
    <property type="entry name" value="GGDEF_dom"/>
</dbReference>
<accession>A0ABR9DWY6</accession>
<organism evidence="5 6">
    <name type="scientific">Pseudoalteromonas aliena SW19</name>
    <dbReference type="NCBI Taxonomy" id="1314866"/>
    <lineage>
        <taxon>Bacteria</taxon>
        <taxon>Pseudomonadati</taxon>
        <taxon>Pseudomonadota</taxon>
        <taxon>Gammaproteobacteria</taxon>
        <taxon>Alteromonadales</taxon>
        <taxon>Pseudoalteromonadaceae</taxon>
        <taxon>Pseudoalteromonas</taxon>
    </lineage>
</organism>
<dbReference type="EC" id="2.7.7.65" evidence="1"/>
<comment type="caution">
    <text evidence="5">The sequence shown here is derived from an EMBL/GenBank/DDBJ whole genome shotgun (WGS) entry which is preliminary data.</text>
</comment>
<evidence type="ECO:0000313" key="5">
    <source>
        <dbReference type="EMBL" id="MBE0358782.1"/>
    </source>
</evidence>
<gene>
    <name evidence="5" type="ORF">PALI_a3583</name>
</gene>
<keyword evidence="3" id="KW-0812">Transmembrane</keyword>
<name>A0ABR9DWY6_9GAMM</name>
<comment type="catalytic activity">
    <reaction evidence="2">
        <text>2 GTP = 3',3'-c-di-GMP + 2 diphosphate</text>
        <dbReference type="Rhea" id="RHEA:24898"/>
        <dbReference type="ChEBI" id="CHEBI:33019"/>
        <dbReference type="ChEBI" id="CHEBI:37565"/>
        <dbReference type="ChEBI" id="CHEBI:58805"/>
        <dbReference type="EC" id="2.7.7.65"/>
    </reaction>
</comment>
<evidence type="ECO:0000256" key="3">
    <source>
        <dbReference type="SAM" id="Phobius"/>
    </source>
</evidence>
<protein>
    <recommendedName>
        <fullName evidence="1">diguanylate cyclase</fullName>
        <ecNumber evidence="1">2.7.7.65</ecNumber>
    </recommendedName>
</protein>
<dbReference type="InterPro" id="IPR043128">
    <property type="entry name" value="Rev_trsase/Diguanyl_cyclase"/>
</dbReference>
<dbReference type="PANTHER" id="PTHR45138">
    <property type="entry name" value="REGULATORY COMPONENTS OF SENSORY TRANSDUCTION SYSTEM"/>
    <property type="match status" value="1"/>
</dbReference>
<dbReference type="SUPFAM" id="SSF55073">
    <property type="entry name" value="Nucleotide cyclase"/>
    <property type="match status" value="1"/>
</dbReference>
<keyword evidence="6" id="KW-1185">Reference proteome</keyword>
<dbReference type="PROSITE" id="PS50887">
    <property type="entry name" value="GGDEF"/>
    <property type="match status" value="1"/>
</dbReference>